<keyword evidence="1" id="KW-0812">Transmembrane</keyword>
<name>A0A1X6Z1T4_9RHOB</name>
<keyword evidence="1" id="KW-1133">Transmembrane helix</keyword>
<protein>
    <submittedName>
        <fullName evidence="2">Uncharacterized protein</fullName>
    </submittedName>
</protein>
<sequence length="75" mass="8489">MDNVGIDAGHRLYWDGEQIVTQQVQRLAWFERAFGALAVLAAVCGVFIQAWSWGCELQWLDSNHCPPMISQAERP</sequence>
<feature type="transmembrane region" description="Helical" evidence="1">
    <location>
        <begin position="33"/>
        <end position="53"/>
    </location>
</feature>
<dbReference type="Proteomes" id="UP000193778">
    <property type="component" value="Unassembled WGS sequence"/>
</dbReference>
<dbReference type="AlphaFoldDB" id="A0A1X6Z1T4"/>
<proteinExistence type="predicted"/>
<dbReference type="EMBL" id="FWFP01000004">
    <property type="protein sequence ID" value="SLN37680.1"/>
    <property type="molecule type" value="Genomic_DNA"/>
</dbReference>
<evidence type="ECO:0000313" key="2">
    <source>
        <dbReference type="EMBL" id="SLN37680.1"/>
    </source>
</evidence>
<reference evidence="3" key="1">
    <citation type="submission" date="2017-03" db="EMBL/GenBank/DDBJ databases">
        <authorList>
            <person name="Rodrigo-Torres L."/>
            <person name="Arahal R.D."/>
            <person name="Lucena T."/>
        </authorList>
    </citation>
    <scope>NUCLEOTIDE SEQUENCE [LARGE SCALE GENOMIC DNA]</scope>
    <source>
        <strain evidence="3">CECT 8411</strain>
    </source>
</reference>
<evidence type="ECO:0000313" key="3">
    <source>
        <dbReference type="Proteomes" id="UP000193778"/>
    </source>
</evidence>
<dbReference type="RefSeq" id="WP_085822188.1">
    <property type="nucleotide sequence ID" value="NZ_FWFP01000004.1"/>
</dbReference>
<organism evidence="2 3">
    <name type="scientific">Ruegeria meonggei</name>
    <dbReference type="NCBI Taxonomy" id="1446476"/>
    <lineage>
        <taxon>Bacteria</taxon>
        <taxon>Pseudomonadati</taxon>
        <taxon>Pseudomonadota</taxon>
        <taxon>Alphaproteobacteria</taxon>
        <taxon>Rhodobacterales</taxon>
        <taxon>Roseobacteraceae</taxon>
        <taxon>Ruegeria</taxon>
    </lineage>
</organism>
<evidence type="ECO:0000256" key="1">
    <source>
        <dbReference type="SAM" id="Phobius"/>
    </source>
</evidence>
<accession>A0A1X6Z1T4</accession>
<keyword evidence="1" id="KW-0472">Membrane</keyword>
<keyword evidence="3" id="KW-1185">Reference proteome</keyword>
<gene>
    <name evidence="2" type="ORF">RUM8411_01640</name>
</gene>